<evidence type="ECO:0000313" key="2">
    <source>
        <dbReference type="Proteomes" id="UP000255102"/>
    </source>
</evidence>
<organism evidence="1 2">
    <name type="scientific">Moraxella ovis</name>
    <dbReference type="NCBI Taxonomy" id="29433"/>
    <lineage>
        <taxon>Bacteria</taxon>
        <taxon>Pseudomonadati</taxon>
        <taxon>Pseudomonadota</taxon>
        <taxon>Gammaproteobacteria</taxon>
        <taxon>Moraxellales</taxon>
        <taxon>Moraxellaceae</taxon>
        <taxon>Moraxella</taxon>
    </lineage>
</organism>
<dbReference type="EMBL" id="UGPW01000001">
    <property type="protein sequence ID" value="STY88148.1"/>
    <property type="molecule type" value="Genomic_DNA"/>
</dbReference>
<proteinExistence type="predicted"/>
<dbReference type="Proteomes" id="UP000255102">
    <property type="component" value="Unassembled WGS sequence"/>
</dbReference>
<dbReference type="AlphaFoldDB" id="A0A378PNW0"/>
<protein>
    <submittedName>
        <fullName evidence="1">Uncharacterized protein</fullName>
    </submittedName>
</protein>
<evidence type="ECO:0000313" key="1">
    <source>
        <dbReference type="EMBL" id="STY88148.1"/>
    </source>
</evidence>
<sequence>MQTHDLIGLSKSAIMRHFEGAVEFLHWLYLPTLGLILSFDKQICCQANPLSDH</sequence>
<dbReference type="RefSeq" id="WP_155400064.1">
    <property type="nucleotide sequence ID" value="NZ_CP011158.1"/>
</dbReference>
<accession>A0A378PNW0</accession>
<name>A0A378PNW0_9GAMM</name>
<reference evidence="1 2" key="1">
    <citation type="submission" date="2018-06" db="EMBL/GenBank/DDBJ databases">
        <authorList>
            <consortium name="Pathogen Informatics"/>
            <person name="Doyle S."/>
        </authorList>
    </citation>
    <scope>NUCLEOTIDE SEQUENCE [LARGE SCALE GENOMIC DNA]</scope>
    <source>
        <strain evidence="1 2">NCTC11227</strain>
    </source>
</reference>
<gene>
    <name evidence="1" type="ORF">NCTC11227_02177</name>
</gene>